<dbReference type="InterPro" id="IPR051598">
    <property type="entry name" value="TSUP/Inactive_protease-like"/>
</dbReference>
<feature type="transmembrane region" description="Helical" evidence="5">
    <location>
        <begin position="243"/>
        <end position="260"/>
    </location>
</feature>
<evidence type="ECO:0000256" key="4">
    <source>
        <dbReference type="ARBA" id="ARBA00023136"/>
    </source>
</evidence>
<keyword evidence="2 5" id="KW-0812">Transmembrane</keyword>
<dbReference type="PANTHER" id="PTHR43701">
    <property type="entry name" value="MEMBRANE TRANSPORTER PROTEIN MJ0441-RELATED"/>
    <property type="match status" value="1"/>
</dbReference>
<keyword evidence="4 5" id="KW-0472">Membrane</keyword>
<dbReference type="GO" id="GO:0016020">
    <property type="term" value="C:membrane"/>
    <property type="evidence" value="ECO:0007669"/>
    <property type="project" value="UniProtKB-SubCell"/>
</dbReference>
<feature type="transmembrane region" description="Helical" evidence="5">
    <location>
        <begin position="73"/>
        <end position="94"/>
    </location>
</feature>
<dbReference type="PANTHER" id="PTHR43701:SF2">
    <property type="entry name" value="MEMBRANE TRANSPORTER PROTEIN YJNA-RELATED"/>
    <property type="match status" value="1"/>
</dbReference>
<dbReference type="EMBL" id="CAFBMX010000001">
    <property type="protein sequence ID" value="CAB4913436.1"/>
    <property type="molecule type" value="Genomic_DNA"/>
</dbReference>
<dbReference type="AlphaFoldDB" id="A0A6J7H3A6"/>
<feature type="transmembrane region" description="Helical" evidence="5">
    <location>
        <begin position="32"/>
        <end position="53"/>
    </location>
</feature>
<name>A0A6J7H3A6_9ZZZZ</name>
<accession>A0A6J7H3A6</accession>
<keyword evidence="3 5" id="KW-1133">Transmembrane helix</keyword>
<feature type="transmembrane region" description="Helical" evidence="5">
    <location>
        <begin position="6"/>
        <end position="25"/>
    </location>
</feature>
<evidence type="ECO:0000256" key="5">
    <source>
        <dbReference type="SAM" id="Phobius"/>
    </source>
</evidence>
<feature type="transmembrane region" description="Helical" evidence="5">
    <location>
        <begin position="193"/>
        <end position="209"/>
    </location>
</feature>
<evidence type="ECO:0000256" key="3">
    <source>
        <dbReference type="ARBA" id="ARBA00022989"/>
    </source>
</evidence>
<sequence>MDIDLLIVAFGLGVGILVGTTGMGGGSIMTPLLILVVGTAPAAAIGTDLAYAAVTKTVGGWRHLRAKTVDIRLCIWLGFGSVPGAVVGVWLLHVLQRRLGANFDDVIIYALAGALLLTAAAVLARALFIPEHLRVERESSDLHLTSTRAGTVAFGFVVGVVLGTTSAGSGALIALGLILFYKLSPRRVVGTDVAHAAILLWVASIGHMITGNVDYGLAGNILIGSIPGVWIGAHLATRLPTQGLRPLLGVVLLAAGLGLLTKAGVAIPPVAIVGAPAAAGLAAFIVHRLRPVPVIQPEPVA</sequence>
<feature type="transmembrane region" description="Helical" evidence="5">
    <location>
        <begin position="215"/>
        <end position="236"/>
    </location>
</feature>
<dbReference type="InterPro" id="IPR002781">
    <property type="entry name" value="TM_pro_TauE-like"/>
</dbReference>
<evidence type="ECO:0000313" key="6">
    <source>
        <dbReference type="EMBL" id="CAB4913436.1"/>
    </source>
</evidence>
<gene>
    <name evidence="6" type="ORF">UFOPK3674_00068</name>
</gene>
<organism evidence="6">
    <name type="scientific">freshwater metagenome</name>
    <dbReference type="NCBI Taxonomy" id="449393"/>
    <lineage>
        <taxon>unclassified sequences</taxon>
        <taxon>metagenomes</taxon>
        <taxon>ecological metagenomes</taxon>
    </lineage>
</organism>
<comment type="subcellular location">
    <subcellularLocation>
        <location evidence="1">Membrane</location>
        <topology evidence="1">Multi-pass membrane protein</topology>
    </subcellularLocation>
</comment>
<feature type="transmembrane region" description="Helical" evidence="5">
    <location>
        <begin position="106"/>
        <end position="129"/>
    </location>
</feature>
<feature type="transmembrane region" description="Helical" evidence="5">
    <location>
        <begin position="266"/>
        <end position="286"/>
    </location>
</feature>
<evidence type="ECO:0000256" key="2">
    <source>
        <dbReference type="ARBA" id="ARBA00022692"/>
    </source>
</evidence>
<evidence type="ECO:0000256" key="1">
    <source>
        <dbReference type="ARBA" id="ARBA00004141"/>
    </source>
</evidence>
<reference evidence="6" key="1">
    <citation type="submission" date="2020-05" db="EMBL/GenBank/DDBJ databases">
        <authorList>
            <person name="Chiriac C."/>
            <person name="Salcher M."/>
            <person name="Ghai R."/>
            <person name="Kavagutti S V."/>
        </authorList>
    </citation>
    <scope>NUCLEOTIDE SEQUENCE</scope>
</reference>
<feature type="transmembrane region" description="Helical" evidence="5">
    <location>
        <begin position="149"/>
        <end position="181"/>
    </location>
</feature>
<protein>
    <submittedName>
        <fullName evidence="6">Unannotated protein</fullName>
    </submittedName>
</protein>
<dbReference type="Pfam" id="PF01925">
    <property type="entry name" value="TauE"/>
    <property type="match status" value="1"/>
</dbReference>
<proteinExistence type="predicted"/>